<protein>
    <recommendedName>
        <fullName evidence="14 15">Multifunctional fusion protein</fullName>
    </recommendedName>
    <domain>
        <recommendedName>
            <fullName evidence="14">Sulfate adenylyltransferase subunit 1</fullName>
            <ecNumber evidence="14">2.7.7.4</ecNumber>
        </recommendedName>
        <alternativeName>
            <fullName evidence="14">ATP-sulfurylase large subunit</fullName>
        </alternativeName>
        <alternativeName>
            <fullName evidence="14">Sulfate adenylate transferase</fullName>
            <shortName evidence="14">SAT</shortName>
        </alternativeName>
    </domain>
    <domain>
        <recommendedName>
            <fullName evidence="15">Adenylyl-sulfate kinase</fullName>
            <ecNumber evidence="15">2.7.1.25</ecNumber>
        </recommendedName>
        <alternativeName>
            <fullName evidence="15">APS kinase</fullName>
        </alternativeName>
        <alternativeName>
            <fullName evidence="15">ATP adenosine-5'-phosphosulfate 3'-phosphotransferase</fullName>
        </alternativeName>
        <alternativeName>
            <fullName evidence="15">Adenosine-5'-phosphosulfate kinase</fullName>
        </alternativeName>
    </domain>
</protein>
<dbReference type="SUPFAM" id="SSF52540">
    <property type="entry name" value="P-loop containing nucleoside triphosphate hydrolases"/>
    <property type="match status" value="2"/>
</dbReference>
<proteinExistence type="inferred from homology"/>
<evidence type="ECO:0000256" key="15">
    <source>
        <dbReference type="HAMAP-Rule" id="MF_00065"/>
    </source>
</evidence>
<dbReference type="CDD" id="cd04095">
    <property type="entry name" value="CysN_NoDQ_III"/>
    <property type="match status" value="1"/>
</dbReference>
<dbReference type="EC" id="2.7.1.25" evidence="15"/>
<keyword evidence="15" id="KW-0418">Kinase</keyword>
<dbReference type="CDD" id="cd04166">
    <property type="entry name" value="CysN_ATPS"/>
    <property type="match status" value="1"/>
</dbReference>
<keyword evidence="15" id="KW-0597">Phosphoprotein</keyword>
<gene>
    <name evidence="14 17" type="primary">cysN</name>
    <name evidence="15" type="synonym">cysC</name>
    <name evidence="17" type="ORF">NFI95_01500</name>
</gene>
<dbReference type="Pfam" id="PF01583">
    <property type="entry name" value="APS_kinase"/>
    <property type="match status" value="1"/>
</dbReference>
<evidence type="ECO:0000256" key="7">
    <source>
        <dbReference type="ARBA" id="ARBA00022695"/>
    </source>
</evidence>
<evidence type="ECO:0000256" key="11">
    <source>
        <dbReference type="ARBA" id="ARBA00023268"/>
    </source>
</evidence>
<keyword evidence="9 14" id="KW-0067">ATP-binding</keyword>
<name>A0ABT1W3X9_9PROT</name>
<dbReference type="InterPro" id="IPR059117">
    <property type="entry name" value="APS_kinase_dom"/>
</dbReference>
<comment type="subunit">
    <text evidence="14">Heterodimer composed of CysD, the smaller subunit, and CysN.</text>
</comment>
<feature type="binding site" evidence="14">
    <location>
        <begin position="36"/>
        <end position="43"/>
    </location>
    <ligand>
        <name>GTP</name>
        <dbReference type="ChEBI" id="CHEBI:37565"/>
    </ligand>
</feature>
<comment type="catalytic activity">
    <reaction evidence="13 14">
        <text>sulfate + ATP + H(+) = adenosine 5'-phosphosulfate + diphosphate</text>
        <dbReference type="Rhea" id="RHEA:18133"/>
        <dbReference type="ChEBI" id="CHEBI:15378"/>
        <dbReference type="ChEBI" id="CHEBI:16189"/>
        <dbReference type="ChEBI" id="CHEBI:30616"/>
        <dbReference type="ChEBI" id="CHEBI:33019"/>
        <dbReference type="ChEBI" id="CHEBI:58243"/>
        <dbReference type="EC" id="2.7.7.4"/>
    </reaction>
</comment>
<dbReference type="InterPro" id="IPR002891">
    <property type="entry name" value="APS"/>
</dbReference>
<dbReference type="InterPro" id="IPR009001">
    <property type="entry name" value="Transl_elong_EF1A/Init_IF2_C"/>
</dbReference>
<evidence type="ECO:0000256" key="14">
    <source>
        <dbReference type="HAMAP-Rule" id="MF_00062"/>
    </source>
</evidence>
<comment type="function">
    <text evidence="15">Catalyzes the synthesis of activated sulfate.</text>
</comment>
<comment type="subunit">
    <text evidence="5">Sulfate-activating enzymes, NodP and NodQ, may be physically associated.</text>
</comment>
<dbReference type="RefSeq" id="WP_422862566.1">
    <property type="nucleotide sequence ID" value="NZ_JAMSKV010000001.1"/>
</dbReference>
<comment type="pathway">
    <text evidence="15">Sulfur metabolism; hydrogen sulfide biosynthesis; sulfite from sulfate: step 2/3.</text>
</comment>
<dbReference type="NCBIfam" id="NF004035">
    <property type="entry name" value="PRK05506.1"/>
    <property type="match status" value="1"/>
</dbReference>
<dbReference type="InterPro" id="IPR004161">
    <property type="entry name" value="EFTu-like_2"/>
</dbReference>
<dbReference type="EMBL" id="JAMSKV010000001">
    <property type="protein sequence ID" value="MCQ8277125.1"/>
    <property type="molecule type" value="Genomic_DNA"/>
</dbReference>
<evidence type="ECO:0000256" key="8">
    <source>
        <dbReference type="ARBA" id="ARBA00022741"/>
    </source>
</evidence>
<dbReference type="Pfam" id="PF22594">
    <property type="entry name" value="GTP-eEF1A_C"/>
    <property type="match status" value="1"/>
</dbReference>
<sequence>MPASPSYRTDALIADDIDAYLELHRRKSLLRFITCGSVDDGKSTLIGRLLYDSKMIFDDQLAVLEADSRRNGTQGGGIDFALLVDGLAAEREQGITIDVAYRFFATEKRKFIVADTPGHEQYTRNMVTGASTADLAVILIDARKGVLTQTRRHSYLAHLLGIRNLVLAVNKMDLIGYDRHAYDAIVADYAAFAASIGIESFVPMPISGLAGDNIATRSANMLWYDGPCLIEHLETVPLDVVSEQAMPFRMPVQMVKRPDPNFRGFSGLIAAGSVRPGDRVRVLPSGRETRVSRIVTFDGDLPLAVAGQSVTLTLADEVDCSRGDVLAAASAPPQTADQFEATIVWMSDEPMLPGRSYLLKLAAQTVSAQIQAPKYQVNVNTMAEMPARTLELNAIGVANLFTDRPLVFEPYVESRTLGGFILIDKISNATVAAGLLHFALRRASNVHWQALEVDRAAHAALKNQQPRVLWFTGLSGAGKSTIANLVEKKLHAAGRHTFLLDGDNIRHGLCRDLGFTDADRVENIRRVGEVARLMADAGLIVLTAFISPFRAERRMVRELMAPGEFVEIHVDTPLAEAERRDVKGLYAKARRGELHNFTGIDSPYEPPERAEITVDTSGMTAEEAAEMIVARLFA</sequence>
<evidence type="ECO:0000256" key="9">
    <source>
        <dbReference type="ARBA" id="ARBA00022840"/>
    </source>
</evidence>
<comment type="similarity">
    <text evidence="15">Belongs to the APS kinase family.</text>
</comment>
<dbReference type="NCBIfam" id="NF003478">
    <property type="entry name" value="PRK05124.1"/>
    <property type="match status" value="1"/>
</dbReference>
<comment type="similarity">
    <text evidence="3">In the C-terminal section; belongs to the APS kinase family.</text>
</comment>
<dbReference type="PANTHER" id="PTHR23115">
    <property type="entry name" value="TRANSLATION FACTOR"/>
    <property type="match status" value="1"/>
</dbReference>
<dbReference type="CDD" id="cd03695">
    <property type="entry name" value="CysN_NodQ_II"/>
    <property type="match status" value="1"/>
</dbReference>
<dbReference type="InterPro" id="IPR027417">
    <property type="entry name" value="P-loop_NTPase"/>
</dbReference>
<dbReference type="InterPro" id="IPR041757">
    <property type="entry name" value="CysN_GTP-bd"/>
</dbReference>
<feature type="domain" description="Tr-type G" evidence="16">
    <location>
        <begin position="27"/>
        <end position="241"/>
    </location>
</feature>
<evidence type="ECO:0000313" key="17">
    <source>
        <dbReference type="EMBL" id="MCQ8277125.1"/>
    </source>
</evidence>
<evidence type="ECO:0000256" key="5">
    <source>
        <dbReference type="ARBA" id="ARBA00011760"/>
    </source>
</evidence>
<reference evidence="17 18" key="1">
    <citation type="submission" date="2022-06" db="EMBL/GenBank/DDBJ databases">
        <title>Endosaccharibacter gen. nov., sp. nov., endophytic bacteria isolated from sugarcane.</title>
        <authorList>
            <person name="Pitiwittayakul N."/>
            <person name="Yukphan P."/>
            <person name="Charoenyingcharoen P."/>
            <person name="Tanasupawat S."/>
        </authorList>
    </citation>
    <scope>NUCLEOTIDE SEQUENCE [LARGE SCALE GENOMIC DNA]</scope>
    <source>
        <strain evidence="17 18">KSS8</strain>
    </source>
</reference>
<comment type="function">
    <text evidence="12">Proposed to provide activated sulfate for transfer to Nod factor. ATP sulfurylase may be the GTPase, regulating ATP sulfurylase activity.</text>
</comment>
<dbReference type="HAMAP" id="MF_00065">
    <property type="entry name" value="Adenylyl_sulf_kinase"/>
    <property type="match status" value="1"/>
</dbReference>
<dbReference type="PROSITE" id="PS51722">
    <property type="entry name" value="G_TR_2"/>
    <property type="match status" value="1"/>
</dbReference>
<accession>A0ABT1W3X9</accession>
<feature type="binding site" evidence="15">
    <location>
        <begin position="473"/>
        <end position="480"/>
    </location>
    <ligand>
        <name>ATP</name>
        <dbReference type="ChEBI" id="CHEBI:30616"/>
    </ligand>
</feature>
<dbReference type="InterPro" id="IPR031157">
    <property type="entry name" value="G_TR_CS"/>
</dbReference>
<dbReference type="NCBIfam" id="TIGR02034">
    <property type="entry name" value="CysN"/>
    <property type="match status" value="1"/>
</dbReference>
<comment type="pathway">
    <text evidence="14">Sulfur metabolism; hydrogen sulfide biosynthesis; sulfite from sulfate: step 1/3.</text>
</comment>
<keyword evidence="11" id="KW-0511">Multifunctional enzyme</keyword>
<evidence type="ECO:0000256" key="10">
    <source>
        <dbReference type="ARBA" id="ARBA00023134"/>
    </source>
</evidence>
<dbReference type="NCBIfam" id="NF003013">
    <property type="entry name" value="PRK03846.1"/>
    <property type="match status" value="1"/>
</dbReference>
<dbReference type="Gene3D" id="3.40.50.300">
    <property type="entry name" value="P-loop containing nucleotide triphosphate hydrolases"/>
    <property type="match status" value="2"/>
</dbReference>
<dbReference type="EC" id="2.7.7.4" evidence="14"/>
<evidence type="ECO:0000256" key="13">
    <source>
        <dbReference type="ARBA" id="ARBA00049370"/>
    </source>
</evidence>
<comment type="caution">
    <text evidence="17">The sequence shown here is derived from an EMBL/GenBank/DDBJ whole genome shotgun (WGS) entry which is preliminary data.</text>
</comment>
<dbReference type="GO" id="GO:0004781">
    <property type="term" value="F:sulfate adenylyltransferase (ATP) activity"/>
    <property type="evidence" value="ECO:0007669"/>
    <property type="project" value="UniProtKB-EC"/>
</dbReference>
<keyword evidence="10 14" id="KW-0342">GTP-binding</keyword>
<organism evidence="17 18">
    <name type="scientific">Endosaccharibacter trunci</name>
    <dbReference type="NCBI Taxonomy" id="2812733"/>
    <lineage>
        <taxon>Bacteria</taxon>
        <taxon>Pseudomonadati</taxon>
        <taxon>Pseudomonadota</taxon>
        <taxon>Alphaproteobacteria</taxon>
        <taxon>Acetobacterales</taxon>
        <taxon>Acetobacteraceae</taxon>
        <taxon>Endosaccharibacter</taxon>
    </lineage>
</organism>
<comment type="similarity">
    <text evidence="14">Belongs to the TRAFAC class translation factor GTPase superfamily. Classic translation factor GTPase family. CysN/NodQ subfamily.</text>
</comment>
<comment type="catalytic activity">
    <reaction evidence="1 15">
        <text>adenosine 5'-phosphosulfate + ATP = 3'-phosphoadenylyl sulfate + ADP + H(+)</text>
        <dbReference type="Rhea" id="RHEA:24152"/>
        <dbReference type="ChEBI" id="CHEBI:15378"/>
        <dbReference type="ChEBI" id="CHEBI:30616"/>
        <dbReference type="ChEBI" id="CHEBI:58243"/>
        <dbReference type="ChEBI" id="CHEBI:58339"/>
        <dbReference type="ChEBI" id="CHEBI:456216"/>
        <dbReference type="EC" id="2.7.1.25"/>
    </reaction>
</comment>
<dbReference type="InterPro" id="IPR044138">
    <property type="entry name" value="CysN_II"/>
</dbReference>
<dbReference type="InterPro" id="IPR011779">
    <property type="entry name" value="SO4_adenylTrfase_lsu"/>
</dbReference>
<dbReference type="InterPro" id="IPR044139">
    <property type="entry name" value="CysN_NoDQ_III"/>
</dbReference>
<comment type="function">
    <text evidence="2">APS kinase catalyzes the synthesis of activated sulfate.</text>
</comment>
<keyword evidence="8 14" id="KW-0547">Nucleotide-binding</keyword>
<dbReference type="CDD" id="cd02027">
    <property type="entry name" value="APSK"/>
    <property type="match status" value="1"/>
</dbReference>
<dbReference type="Proteomes" id="UP001524587">
    <property type="component" value="Unassembled WGS sequence"/>
</dbReference>
<dbReference type="PRINTS" id="PR00315">
    <property type="entry name" value="ELONGATNFCT"/>
</dbReference>
<evidence type="ECO:0000256" key="12">
    <source>
        <dbReference type="ARBA" id="ARBA00024872"/>
    </source>
</evidence>
<evidence type="ECO:0000256" key="6">
    <source>
        <dbReference type="ARBA" id="ARBA00022679"/>
    </source>
</evidence>
<dbReference type="Pfam" id="PF00009">
    <property type="entry name" value="GTP_EFTU"/>
    <property type="match status" value="1"/>
</dbReference>
<dbReference type="InterPro" id="IPR009000">
    <property type="entry name" value="Transl_B-barrel_sf"/>
</dbReference>
<keyword evidence="7 14" id="KW-0548">Nucleotidyltransferase</keyword>
<feature type="binding site" evidence="14">
    <location>
        <begin position="170"/>
        <end position="173"/>
    </location>
    <ligand>
        <name>GTP</name>
        <dbReference type="ChEBI" id="CHEBI:37565"/>
    </ligand>
</feature>
<dbReference type="Gene3D" id="2.40.30.10">
    <property type="entry name" value="Translation factors"/>
    <property type="match status" value="2"/>
</dbReference>
<dbReference type="InterPro" id="IPR054696">
    <property type="entry name" value="GTP-eEF1A_C"/>
</dbReference>
<dbReference type="NCBIfam" id="TIGR00455">
    <property type="entry name" value="apsK"/>
    <property type="match status" value="1"/>
</dbReference>
<feature type="binding site" evidence="14">
    <location>
        <begin position="115"/>
        <end position="119"/>
    </location>
    <ligand>
        <name>GTP</name>
        <dbReference type="ChEBI" id="CHEBI:37565"/>
    </ligand>
</feature>
<evidence type="ECO:0000256" key="3">
    <source>
        <dbReference type="ARBA" id="ARBA00005438"/>
    </source>
</evidence>
<evidence type="ECO:0000256" key="1">
    <source>
        <dbReference type="ARBA" id="ARBA00001823"/>
    </source>
</evidence>
<evidence type="ECO:0000256" key="4">
    <source>
        <dbReference type="ARBA" id="ARBA00007237"/>
    </source>
</evidence>
<evidence type="ECO:0000259" key="16">
    <source>
        <dbReference type="PROSITE" id="PS51722"/>
    </source>
</evidence>
<dbReference type="InterPro" id="IPR050100">
    <property type="entry name" value="TRAFAC_GTPase_members"/>
</dbReference>
<dbReference type="HAMAP" id="MF_00062">
    <property type="entry name" value="Sulf_adenylyltr_sub1"/>
    <property type="match status" value="1"/>
</dbReference>
<dbReference type="InterPro" id="IPR000795">
    <property type="entry name" value="T_Tr_GTP-bd_dom"/>
</dbReference>
<evidence type="ECO:0000256" key="2">
    <source>
        <dbReference type="ARBA" id="ARBA00002357"/>
    </source>
</evidence>
<keyword evidence="18" id="KW-1185">Reference proteome</keyword>
<comment type="function">
    <text evidence="14">With CysD forms the ATP sulfurylase (ATPS) that catalyzes the adenylation of sulfate producing adenosine 5'-phosphosulfate (APS) and diphosphate, the first enzymatic step in sulfur assimilation pathway. APS synthesis involves the formation of a high-energy phosphoric-sulfuric acid anhydride bond driven by GTP hydrolysis by CysN coupled to ATP hydrolysis by CysD.</text>
</comment>
<dbReference type="Pfam" id="PF03144">
    <property type="entry name" value="GTP_EFTU_D2"/>
    <property type="match status" value="1"/>
</dbReference>
<keyword evidence="6 14" id="KW-0808">Transferase</keyword>
<evidence type="ECO:0000313" key="18">
    <source>
        <dbReference type="Proteomes" id="UP001524587"/>
    </source>
</evidence>
<dbReference type="SUPFAM" id="SSF50465">
    <property type="entry name" value="EF-Tu/eEF-1alpha/eIF2-gamma C-terminal domain"/>
    <property type="match status" value="1"/>
</dbReference>
<dbReference type="SUPFAM" id="SSF50447">
    <property type="entry name" value="Translation proteins"/>
    <property type="match status" value="1"/>
</dbReference>
<feature type="active site" description="Phosphoserine intermediate" evidence="15">
    <location>
        <position position="547"/>
    </location>
</feature>
<dbReference type="PROSITE" id="PS00301">
    <property type="entry name" value="G_TR_1"/>
    <property type="match status" value="1"/>
</dbReference>
<comment type="similarity">
    <text evidence="4">In the N-terminal section; belongs to the TRAFAC class translation factor GTPase superfamily. Classic translation factor GTPase family. CysN/NodQ subfamily.</text>
</comment>